<dbReference type="Proteomes" id="UP000034739">
    <property type="component" value="Unassembled WGS sequence"/>
</dbReference>
<sequence length="63" mass="6983">MKIYIGADHTGFELKKELKTYLAGLGLGYEVLDKGPFAYDADDDYPPAPGPPSFIPKHYPKPQ</sequence>
<dbReference type="GO" id="GO:0005975">
    <property type="term" value="P:carbohydrate metabolic process"/>
    <property type="evidence" value="ECO:0007669"/>
    <property type="project" value="InterPro"/>
</dbReference>
<evidence type="ECO:0000256" key="2">
    <source>
        <dbReference type="SAM" id="MobiDB-lite"/>
    </source>
</evidence>
<dbReference type="Gene3D" id="3.40.1400.10">
    <property type="entry name" value="Sugar-phosphate isomerase, RpiB/LacA/LacB"/>
    <property type="match status" value="1"/>
</dbReference>
<comment type="similarity">
    <text evidence="1">Belongs to the LacAB/RpiB family.</text>
</comment>
<reference evidence="3 4" key="1">
    <citation type="journal article" date="2015" name="Nature">
        <title>rRNA introns, odd ribosomes, and small enigmatic genomes across a large radiation of phyla.</title>
        <authorList>
            <person name="Brown C.T."/>
            <person name="Hug L.A."/>
            <person name="Thomas B.C."/>
            <person name="Sharon I."/>
            <person name="Castelle C.J."/>
            <person name="Singh A."/>
            <person name="Wilkins M.J."/>
            <person name="Williams K.H."/>
            <person name="Banfield J.F."/>
        </authorList>
    </citation>
    <scope>NUCLEOTIDE SEQUENCE [LARGE SCALE GENOMIC DNA]</scope>
</reference>
<dbReference type="InterPro" id="IPR036569">
    <property type="entry name" value="RpiB_LacA_LacB_sf"/>
</dbReference>
<feature type="region of interest" description="Disordered" evidence="2">
    <location>
        <begin position="40"/>
        <end position="63"/>
    </location>
</feature>
<proteinExistence type="inferred from homology"/>
<evidence type="ECO:0000313" key="3">
    <source>
        <dbReference type="EMBL" id="KKU86490.1"/>
    </source>
</evidence>
<accession>A0A0G1WW96</accession>
<organism evidence="3 4">
    <name type="scientific">Candidatus Gottesmanbacteria bacterium GW2011_GWA2_47_9</name>
    <dbReference type="NCBI Taxonomy" id="1618445"/>
    <lineage>
        <taxon>Bacteria</taxon>
        <taxon>Candidatus Gottesmaniibacteriota</taxon>
    </lineage>
</organism>
<gene>
    <name evidence="3" type="ORF">UY16_C0055G0005</name>
</gene>
<dbReference type="SUPFAM" id="SSF89623">
    <property type="entry name" value="Ribose/Galactose isomerase RpiB/AlsB"/>
    <property type="match status" value="1"/>
</dbReference>
<dbReference type="GO" id="GO:0016861">
    <property type="term" value="F:intramolecular oxidoreductase activity, interconverting aldoses and ketoses"/>
    <property type="evidence" value="ECO:0007669"/>
    <property type="project" value="UniProtKB-ARBA"/>
</dbReference>
<dbReference type="Pfam" id="PF02502">
    <property type="entry name" value="LacAB_rpiB"/>
    <property type="match status" value="1"/>
</dbReference>
<name>A0A0G1WW96_9BACT</name>
<comment type="caution">
    <text evidence="3">The sequence shown here is derived from an EMBL/GenBank/DDBJ whole genome shotgun (WGS) entry which is preliminary data.</text>
</comment>
<protein>
    <recommendedName>
        <fullName evidence="5">Ribose-5-phosphate isomerase</fullName>
    </recommendedName>
</protein>
<evidence type="ECO:0000256" key="1">
    <source>
        <dbReference type="ARBA" id="ARBA00008754"/>
    </source>
</evidence>
<evidence type="ECO:0008006" key="5">
    <source>
        <dbReference type="Google" id="ProtNLM"/>
    </source>
</evidence>
<dbReference type="EMBL" id="LCOY01000055">
    <property type="protein sequence ID" value="KKU86490.1"/>
    <property type="molecule type" value="Genomic_DNA"/>
</dbReference>
<evidence type="ECO:0000313" key="4">
    <source>
        <dbReference type="Proteomes" id="UP000034739"/>
    </source>
</evidence>
<dbReference type="InterPro" id="IPR003500">
    <property type="entry name" value="RpiB_LacA_LacB"/>
</dbReference>
<dbReference type="AlphaFoldDB" id="A0A0G1WW96"/>